<gene>
    <name evidence="1" type="ORF">EZS28_037859</name>
</gene>
<reference evidence="1 2" key="1">
    <citation type="submission" date="2019-03" db="EMBL/GenBank/DDBJ databases">
        <title>Single cell metagenomics reveals metabolic interactions within the superorganism composed of flagellate Streblomastix strix and complex community of Bacteroidetes bacteria on its surface.</title>
        <authorList>
            <person name="Treitli S.C."/>
            <person name="Kolisko M."/>
            <person name="Husnik F."/>
            <person name="Keeling P."/>
            <person name="Hampl V."/>
        </authorList>
    </citation>
    <scope>NUCLEOTIDE SEQUENCE [LARGE SCALE GENOMIC DNA]</scope>
    <source>
        <strain evidence="1">ST1C</strain>
    </source>
</reference>
<dbReference type="Proteomes" id="UP000324800">
    <property type="component" value="Unassembled WGS sequence"/>
</dbReference>
<sequence length="561" mass="65644">MECCRSEQLSSILDAVVPFLQDIQSQEAKRAIAIIELLTTQHYYMINIEKDKMAALFIAKTELCQLMKKSFLNESTPISIKESIAYIISIWQIINTSTDLCFKPILELLQNILKTEEDRLNQHPYELQNEPKRNKYGMTTLESILIAYGLFSIRSDDIKNEIAKRGGINIGLKYLNHPSKMSMIAASCIIFISCDRSNGLEFRKNNNYLAIINETIHTPKLEVVSQYDDSQSYMHLPNFHSGWLKDVNLCVNCDLHQSSNSTEDGLDLQYRFIRNLICNIRDFIKVDHQNAIVMCRQMKERIEKRKEINSIQTNNQNGPIDLTQSYSDILSKIILYLYHPYTKIRYFSIEVLEYMFQFGEKEWIIQETKEIQLRQKIRVKELKNRQNMNLEIVQVEYKEEPLPKCHLSAIPIILKLLLFEENDELQERTLWALQSFLDRLIELRIEEKDEKMQKILENEEADIQIECEQCREMVSFGRFLSHMKGHNAMVDIHYEVNSKEEEKEDANDIDNAKSAQKRVLEDIENEGLVESAQTHLYQAKLYKHNAAKSFYKRAIGIGILN</sequence>
<name>A0A5J4U8S8_9EUKA</name>
<protein>
    <submittedName>
        <fullName evidence="1">Uncharacterized protein</fullName>
    </submittedName>
</protein>
<proteinExistence type="predicted"/>
<evidence type="ECO:0000313" key="2">
    <source>
        <dbReference type="Proteomes" id="UP000324800"/>
    </source>
</evidence>
<accession>A0A5J4U8S8</accession>
<dbReference type="EMBL" id="SNRW01019186">
    <property type="protein sequence ID" value="KAA6366614.1"/>
    <property type="molecule type" value="Genomic_DNA"/>
</dbReference>
<evidence type="ECO:0000313" key="1">
    <source>
        <dbReference type="EMBL" id="KAA6366614.1"/>
    </source>
</evidence>
<dbReference type="SUPFAM" id="SSF48371">
    <property type="entry name" value="ARM repeat"/>
    <property type="match status" value="1"/>
</dbReference>
<dbReference type="AlphaFoldDB" id="A0A5J4U8S8"/>
<dbReference type="InterPro" id="IPR016024">
    <property type="entry name" value="ARM-type_fold"/>
</dbReference>
<comment type="caution">
    <text evidence="1">The sequence shown here is derived from an EMBL/GenBank/DDBJ whole genome shotgun (WGS) entry which is preliminary data.</text>
</comment>
<organism evidence="1 2">
    <name type="scientific">Streblomastix strix</name>
    <dbReference type="NCBI Taxonomy" id="222440"/>
    <lineage>
        <taxon>Eukaryota</taxon>
        <taxon>Metamonada</taxon>
        <taxon>Preaxostyla</taxon>
        <taxon>Oxymonadida</taxon>
        <taxon>Streblomastigidae</taxon>
        <taxon>Streblomastix</taxon>
    </lineage>
</organism>